<evidence type="ECO:0000313" key="3">
    <source>
        <dbReference type="Proteomes" id="UP001189429"/>
    </source>
</evidence>
<comment type="caution">
    <text evidence="2">The sequence shown here is derived from an EMBL/GenBank/DDBJ whole genome shotgun (WGS) entry which is preliminary data.</text>
</comment>
<organism evidence="2 3">
    <name type="scientific">Prorocentrum cordatum</name>
    <dbReference type="NCBI Taxonomy" id="2364126"/>
    <lineage>
        <taxon>Eukaryota</taxon>
        <taxon>Sar</taxon>
        <taxon>Alveolata</taxon>
        <taxon>Dinophyceae</taxon>
        <taxon>Prorocentrales</taxon>
        <taxon>Prorocentraceae</taxon>
        <taxon>Prorocentrum</taxon>
    </lineage>
</organism>
<evidence type="ECO:0000313" key="2">
    <source>
        <dbReference type="EMBL" id="CAK0882170.1"/>
    </source>
</evidence>
<dbReference type="PANTHER" id="PTHR38899:SF1">
    <property type="entry name" value="PROTEIN KINASE"/>
    <property type="match status" value="1"/>
</dbReference>
<proteinExistence type="predicted"/>
<protein>
    <submittedName>
        <fullName evidence="2">Uncharacterized protein</fullName>
    </submittedName>
</protein>
<accession>A0ABN9WBE2</accession>
<keyword evidence="3" id="KW-1185">Reference proteome</keyword>
<reference evidence="2" key="1">
    <citation type="submission" date="2023-10" db="EMBL/GenBank/DDBJ databases">
        <authorList>
            <person name="Chen Y."/>
            <person name="Shah S."/>
            <person name="Dougan E. K."/>
            <person name="Thang M."/>
            <person name="Chan C."/>
        </authorList>
    </citation>
    <scope>NUCLEOTIDE SEQUENCE [LARGE SCALE GENOMIC DNA]</scope>
</reference>
<gene>
    <name evidence="2" type="ORF">PCOR1329_LOCUS64767</name>
</gene>
<dbReference type="Proteomes" id="UP001189429">
    <property type="component" value="Unassembled WGS sequence"/>
</dbReference>
<dbReference type="EMBL" id="CAUYUJ010018275">
    <property type="protein sequence ID" value="CAK0882170.1"/>
    <property type="molecule type" value="Genomic_DNA"/>
</dbReference>
<sequence length="389" mass="42133">MPPFSKPSQNRRRVHPVQEDKHGSQEVPPTCPAPPGESPAGHRPRDDRASAAAETVGTSDAPCRPPSKCSNHSTGSWRPVAENMKNHIESMREELPTLNPGLVVTKRSAQVNLLVLRNPKEWPHGDVDGGAGKPGMISAIDTAAGTCTVYWYESGEVHDCNIGRKGVLCKPCGNIPGSLGGNDGLASVGMSKAAMEAIRKLFGSLGKKGHQTTAPVEPFARQTSPFARQISPFARQTSPFARQTSPFARQISYAQYADKTQTAIIFDWDDTLFPTAFVKQDLGLSLQHQLKDQALRPQTMVRVRTALARAAGAADRLLRLASERGKVVIVTLGRSPWVTNSCKFFYPISWDRGASAEARHSDCVRAGERADRLQQGKLVGQGSVRDVLG</sequence>
<feature type="region of interest" description="Disordered" evidence="1">
    <location>
        <begin position="1"/>
        <end position="78"/>
    </location>
</feature>
<name>A0ABN9WBE2_9DINO</name>
<dbReference type="PANTHER" id="PTHR38899">
    <property type="entry name" value="DOMAIN OOKINETE PROTEIN, PUTATIVE-RELATED"/>
    <property type="match status" value="1"/>
</dbReference>
<evidence type="ECO:0000256" key="1">
    <source>
        <dbReference type="SAM" id="MobiDB-lite"/>
    </source>
</evidence>